<keyword evidence="2" id="KW-1185">Reference proteome</keyword>
<reference evidence="2" key="1">
    <citation type="journal article" date="2020" name="Int. J. Syst. Evol. Microbiol.">
        <title>Capnocytophaga felis sp. nov. isolated from the feline oral cavity.</title>
        <authorList>
            <person name="Suzuki M."/>
            <person name="Umeda K."/>
            <person name="Kimura M."/>
            <person name="Imaoka K."/>
            <person name="Morikawa S."/>
            <person name="Maeda K."/>
        </authorList>
    </citation>
    <scope>NUCLEOTIDE SEQUENCE [LARGE SCALE GENOMIC DNA]</scope>
    <source>
        <strain evidence="2">KC07070</strain>
    </source>
</reference>
<gene>
    <name evidence="1" type="ORF">RCZ01_10430</name>
</gene>
<dbReference type="EMBL" id="BLBC01000006">
    <property type="protein sequence ID" value="GET45741.1"/>
    <property type="molecule type" value="Genomic_DNA"/>
</dbReference>
<proteinExistence type="predicted"/>
<dbReference type="AlphaFoldDB" id="A0A5M4B824"/>
<dbReference type="Pfam" id="PF19775">
    <property type="entry name" value="DUF6261"/>
    <property type="match status" value="1"/>
</dbReference>
<organism evidence="1 2">
    <name type="scientific">Capnocytophaga felis</name>
    <dbReference type="NCBI Taxonomy" id="2267611"/>
    <lineage>
        <taxon>Bacteria</taxon>
        <taxon>Pseudomonadati</taxon>
        <taxon>Bacteroidota</taxon>
        <taxon>Flavobacteriia</taxon>
        <taxon>Flavobacteriales</taxon>
        <taxon>Flavobacteriaceae</taxon>
        <taxon>Capnocytophaga</taxon>
    </lineage>
</organism>
<dbReference type="RefSeq" id="WP_155284411.1">
    <property type="nucleotide sequence ID" value="NZ_BLBC01000006.1"/>
</dbReference>
<evidence type="ECO:0000313" key="1">
    <source>
        <dbReference type="EMBL" id="GET45741.1"/>
    </source>
</evidence>
<dbReference type="Proteomes" id="UP000398217">
    <property type="component" value="Unassembled WGS sequence"/>
</dbReference>
<protein>
    <submittedName>
        <fullName evidence="1">Uncharacterized protein</fullName>
    </submittedName>
</protein>
<sequence>MIKINLGKLQNAEHLALMSDVLDLLTQANLQPLGALKEALAVQVAHEREAQKQIRKNQYTQELEMLDDKRDALYRGLVLRVESETYSPLEETQKAAEKVQIVVDTYGNFTKYNYQKETADIQNFVADLRSEKFLTAVQKIGLEQWVSWLEAANEAFRTKHNQRRDEYAEQPAYNLKAIRKEADELFCKVQQTASALAILQPDDTLKTFMSKLDASVTKWKEVIAQRSGNKGGKKEAE</sequence>
<accession>A0A5M4B824</accession>
<evidence type="ECO:0000313" key="2">
    <source>
        <dbReference type="Proteomes" id="UP000398217"/>
    </source>
</evidence>
<comment type="caution">
    <text evidence="1">The sequence shown here is derived from an EMBL/GenBank/DDBJ whole genome shotgun (WGS) entry which is preliminary data.</text>
</comment>
<dbReference type="OrthoDB" id="1081213at2"/>
<name>A0A5M4B824_9FLAO</name>
<dbReference type="InterPro" id="IPR046228">
    <property type="entry name" value="DUF6261"/>
</dbReference>